<protein>
    <submittedName>
        <fullName evidence="2">DUF6098 family protein</fullName>
    </submittedName>
</protein>
<evidence type="ECO:0000313" key="3">
    <source>
        <dbReference type="Proteomes" id="UP001231701"/>
    </source>
</evidence>
<evidence type="ECO:0000313" key="2">
    <source>
        <dbReference type="EMBL" id="WMC84781.1"/>
    </source>
</evidence>
<dbReference type="AlphaFoldDB" id="A0AAX3ZDC5"/>
<dbReference type="RefSeq" id="WP_306691592.1">
    <property type="nucleotide sequence ID" value="NZ_CP121271.1"/>
</dbReference>
<feature type="region of interest" description="Disordered" evidence="1">
    <location>
        <begin position="91"/>
        <end position="110"/>
    </location>
</feature>
<evidence type="ECO:0000256" key="1">
    <source>
        <dbReference type="SAM" id="MobiDB-lite"/>
    </source>
</evidence>
<dbReference type="InterPro" id="IPR046080">
    <property type="entry name" value="DUF6098"/>
</dbReference>
<accession>A0AAX3ZDC5</accession>
<organism evidence="2 3">
    <name type="scientific">Streptomyces rochei</name>
    <name type="common">Streptomyces parvullus</name>
    <dbReference type="NCBI Taxonomy" id="1928"/>
    <lineage>
        <taxon>Bacteria</taxon>
        <taxon>Bacillati</taxon>
        <taxon>Actinomycetota</taxon>
        <taxon>Actinomycetes</taxon>
        <taxon>Kitasatosporales</taxon>
        <taxon>Streptomycetaceae</taxon>
        <taxon>Streptomyces</taxon>
        <taxon>Streptomyces rochei group</taxon>
    </lineage>
</organism>
<sequence>MRASDGMPVVRSLDELTGPVRRHRGVYVRWSRGPGTDLAEVSSTDELTGVPLPGLSASPLDVEAWWADRPVRVWAARRLHDYAHLPHDKGPGVRPWVLTGREAGRGPDNEPLVADARPLCWIAPDVIEEAREEVERQERPWGPLRRGGR</sequence>
<dbReference type="Proteomes" id="UP001231701">
    <property type="component" value="Chromosome"/>
</dbReference>
<dbReference type="Pfam" id="PF19593">
    <property type="entry name" value="DUF6098"/>
    <property type="match status" value="1"/>
</dbReference>
<reference evidence="2" key="1">
    <citation type="submission" date="2023-03" db="EMBL/GenBank/DDBJ databases">
        <title>Borrelidin-producing and root-colonizing Streptomyces rochei is a potent biopesticide for soil-borne oomycete-caused plant diseases.</title>
        <authorList>
            <person name="Zhou D."/>
            <person name="Wang X."/>
            <person name="Navarro-Munoz J.C."/>
            <person name="Li W."/>
            <person name="Li J."/>
            <person name="Jiu M."/>
            <person name="Deng S."/>
            <person name="Ye Y."/>
            <person name="Daly P."/>
            <person name="Wei L."/>
        </authorList>
    </citation>
    <scope>NUCLEOTIDE SEQUENCE</scope>
    <source>
        <strain evidence="2">JK1</strain>
    </source>
</reference>
<dbReference type="EMBL" id="CP121271">
    <property type="protein sequence ID" value="WMC84781.1"/>
    <property type="molecule type" value="Genomic_DNA"/>
</dbReference>
<proteinExistence type="predicted"/>
<dbReference type="GeneID" id="90941173"/>
<name>A0AAX3ZDC5_STRRO</name>
<gene>
    <name evidence="2" type="ORF">P7W03_04075</name>
</gene>